<comment type="caution">
    <text evidence="2">The sequence shown here is derived from an EMBL/GenBank/DDBJ whole genome shotgun (WGS) entry which is preliminary data.</text>
</comment>
<sequence length="510" mass="56951">MGGVYAETSNKGKGSLVEHVGLLSESCDCDLTGIFDFIDTRHTANPGLLTQPCLNPCLAPFPTTLLHCCNLPKPCYLTPLLRYTTTFIHTSALLHCCTVATCPSPVVPTTNIHKPTPYASMSITKRKKHLHGLSSDSQVTLSVDAVSFLFSTLTLSDTPLSDTLLSDTPRSSSHTPTAPPLYLPGSLDIIPVELINQIFADLSLRDHLALQLVSRRYNFISRKHSVYTLHYSNPDAFHANIETFLDDFLTLSPGTSTIKITTIGSLISPTHLSNSSRGSYHFHTLWRATMCQEGGLSLQIQSRAAVIEPLNSAMPTERRPIFRPARRDLHRLRLEILPQDTTFHDAFVRQPPTASPPTPVTESHVPPLNPWRLERILTSFTRAESKLHLGRPISLHRSRAPTRTYVLNTQRARVGMVVTRRASVSLASPQLATKAFTAFRVRSKEDEKWRGRGYDITKTEAWSCAVEIVEEARRCSEAAEKGKWADLVEIEEEEEEEEESGWVMGTWYAW</sequence>
<name>A0A433D1I9_9FUNG</name>
<proteinExistence type="predicted"/>
<protein>
    <recommendedName>
        <fullName evidence="1">F-box domain-containing protein</fullName>
    </recommendedName>
</protein>
<dbReference type="InterPro" id="IPR036047">
    <property type="entry name" value="F-box-like_dom_sf"/>
</dbReference>
<dbReference type="SUPFAM" id="SSF81383">
    <property type="entry name" value="F-box domain"/>
    <property type="match status" value="1"/>
</dbReference>
<dbReference type="CDD" id="cd09917">
    <property type="entry name" value="F-box_SF"/>
    <property type="match status" value="1"/>
</dbReference>
<dbReference type="AlphaFoldDB" id="A0A433D1I9"/>
<gene>
    <name evidence="2" type="ORF">BC936DRAFT_149106</name>
</gene>
<accession>A0A433D1I9</accession>
<dbReference type="SMART" id="SM00256">
    <property type="entry name" value="FBOX"/>
    <property type="match status" value="1"/>
</dbReference>
<feature type="domain" description="F-box" evidence="1">
    <location>
        <begin position="184"/>
        <end position="230"/>
    </location>
</feature>
<dbReference type="OrthoDB" id="2305498at2759"/>
<organism evidence="2 3">
    <name type="scientific">Jimgerdemannia flammicorona</name>
    <dbReference type="NCBI Taxonomy" id="994334"/>
    <lineage>
        <taxon>Eukaryota</taxon>
        <taxon>Fungi</taxon>
        <taxon>Fungi incertae sedis</taxon>
        <taxon>Mucoromycota</taxon>
        <taxon>Mucoromycotina</taxon>
        <taxon>Endogonomycetes</taxon>
        <taxon>Endogonales</taxon>
        <taxon>Endogonaceae</taxon>
        <taxon>Jimgerdemannia</taxon>
    </lineage>
</organism>
<evidence type="ECO:0000313" key="2">
    <source>
        <dbReference type="EMBL" id="RUP44705.1"/>
    </source>
</evidence>
<dbReference type="InterPro" id="IPR001810">
    <property type="entry name" value="F-box_dom"/>
</dbReference>
<evidence type="ECO:0000259" key="1">
    <source>
        <dbReference type="PROSITE" id="PS50181"/>
    </source>
</evidence>
<dbReference type="Proteomes" id="UP000268093">
    <property type="component" value="Unassembled WGS sequence"/>
</dbReference>
<reference evidence="2 3" key="1">
    <citation type="journal article" date="2018" name="New Phytol.">
        <title>Phylogenomics of Endogonaceae and evolution of mycorrhizas within Mucoromycota.</title>
        <authorList>
            <person name="Chang Y."/>
            <person name="Desiro A."/>
            <person name="Na H."/>
            <person name="Sandor L."/>
            <person name="Lipzen A."/>
            <person name="Clum A."/>
            <person name="Barry K."/>
            <person name="Grigoriev I.V."/>
            <person name="Martin F.M."/>
            <person name="Stajich J.E."/>
            <person name="Smith M.E."/>
            <person name="Bonito G."/>
            <person name="Spatafora J.W."/>
        </authorList>
    </citation>
    <scope>NUCLEOTIDE SEQUENCE [LARGE SCALE GENOMIC DNA]</scope>
    <source>
        <strain evidence="2 3">GMNB39</strain>
    </source>
</reference>
<dbReference type="PROSITE" id="PS50181">
    <property type="entry name" value="FBOX"/>
    <property type="match status" value="1"/>
</dbReference>
<evidence type="ECO:0000313" key="3">
    <source>
        <dbReference type="Proteomes" id="UP000268093"/>
    </source>
</evidence>
<dbReference type="Pfam" id="PF00646">
    <property type="entry name" value="F-box"/>
    <property type="match status" value="1"/>
</dbReference>
<dbReference type="EMBL" id="RBNI01008459">
    <property type="protein sequence ID" value="RUP44705.1"/>
    <property type="molecule type" value="Genomic_DNA"/>
</dbReference>
<keyword evidence="3" id="KW-1185">Reference proteome</keyword>